<proteinExistence type="predicted"/>
<organism evidence="1">
    <name type="scientific">Anguilla anguilla</name>
    <name type="common">European freshwater eel</name>
    <name type="synonym">Muraena anguilla</name>
    <dbReference type="NCBI Taxonomy" id="7936"/>
    <lineage>
        <taxon>Eukaryota</taxon>
        <taxon>Metazoa</taxon>
        <taxon>Chordata</taxon>
        <taxon>Craniata</taxon>
        <taxon>Vertebrata</taxon>
        <taxon>Euteleostomi</taxon>
        <taxon>Actinopterygii</taxon>
        <taxon>Neopterygii</taxon>
        <taxon>Teleostei</taxon>
        <taxon>Anguilliformes</taxon>
        <taxon>Anguillidae</taxon>
        <taxon>Anguilla</taxon>
    </lineage>
</organism>
<accession>A0A0E9W0U4</accession>
<dbReference type="AlphaFoldDB" id="A0A0E9W0U4"/>
<reference evidence="1" key="2">
    <citation type="journal article" date="2015" name="Fish Shellfish Immunol.">
        <title>Early steps in the European eel (Anguilla anguilla)-Vibrio vulnificus interaction in the gills: Role of the RtxA13 toxin.</title>
        <authorList>
            <person name="Callol A."/>
            <person name="Pajuelo D."/>
            <person name="Ebbesson L."/>
            <person name="Teles M."/>
            <person name="MacKenzie S."/>
            <person name="Amaro C."/>
        </authorList>
    </citation>
    <scope>NUCLEOTIDE SEQUENCE</scope>
</reference>
<name>A0A0E9W0U4_ANGAN</name>
<sequence>MQLDPVKLNTLIVTNISPQGFNEWEDVTPLMKHSWLYFSRSPVSQTAFYAQLFQETHFFF</sequence>
<protein>
    <submittedName>
        <fullName evidence="1">Uncharacterized protein</fullName>
    </submittedName>
</protein>
<evidence type="ECO:0000313" key="1">
    <source>
        <dbReference type="EMBL" id="JAH83994.1"/>
    </source>
</evidence>
<reference evidence="1" key="1">
    <citation type="submission" date="2014-11" db="EMBL/GenBank/DDBJ databases">
        <authorList>
            <person name="Amaro Gonzalez C."/>
        </authorList>
    </citation>
    <scope>NUCLEOTIDE SEQUENCE</scope>
</reference>
<dbReference type="EMBL" id="GBXM01024583">
    <property type="protein sequence ID" value="JAH83994.1"/>
    <property type="molecule type" value="Transcribed_RNA"/>
</dbReference>